<comment type="similarity">
    <text evidence="1">Belongs to the short-chain dehydrogenases/reductases (SDR) family.</text>
</comment>
<keyword evidence="4" id="KW-1185">Reference proteome</keyword>
<evidence type="ECO:0000256" key="1">
    <source>
        <dbReference type="ARBA" id="ARBA00006484"/>
    </source>
</evidence>
<name>A0ABR0KN20_9EURO</name>
<dbReference type="Pfam" id="PF13561">
    <property type="entry name" value="adh_short_C2"/>
    <property type="match status" value="1"/>
</dbReference>
<evidence type="ECO:0000313" key="4">
    <source>
        <dbReference type="Proteomes" id="UP001345013"/>
    </source>
</evidence>
<dbReference type="PRINTS" id="PR00080">
    <property type="entry name" value="SDRFAMILY"/>
</dbReference>
<dbReference type="Gene3D" id="3.40.50.720">
    <property type="entry name" value="NAD(P)-binding Rossmann-like Domain"/>
    <property type="match status" value="1"/>
</dbReference>
<proteinExistence type="inferred from homology"/>
<comment type="caution">
    <text evidence="3">The sequence shown here is derived from an EMBL/GenBank/DDBJ whole genome shotgun (WGS) entry which is preliminary data.</text>
</comment>
<dbReference type="EMBL" id="JAVRRG010000004">
    <property type="protein sequence ID" value="KAK5101446.1"/>
    <property type="molecule type" value="Genomic_DNA"/>
</dbReference>
<dbReference type="CDD" id="cd05233">
    <property type="entry name" value="SDR_c"/>
    <property type="match status" value="1"/>
</dbReference>
<dbReference type="PRINTS" id="PR00081">
    <property type="entry name" value="GDHRDH"/>
</dbReference>
<evidence type="ECO:0000256" key="2">
    <source>
        <dbReference type="ARBA" id="ARBA00022857"/>
    </source>
</evidence>
<dbReference type="Proteomes" id="UP001345013">
    <property type="component" value="Unassembled WGS sequence"/>
</dbReference>
<organism evidence="3 4">
    <name type="scientific">Lithohypha guttulata</name>
    <dbReference type="NCBI Taxonomy" id="1690604"/>
    <lineage>
        <taxon>Eukaryota</taxon>
        <taxon>Fungi</taxon>
        <taxon>Dikarya</taxon>
        <taxon>Ascomycota</taxon>
        <taxon>Pezizomycotina</taxon>
        <taxon>Eurotiomycetes</taxon>
        <taxon>Chaetothyriomycetidae</taxon>
        <taxon>Chaetothyriales</taxon>
        <taxon>Trichomeriaceae</taxon>
        <taxon>Lithohypha</taxon>
    </lineage>
</organism>
<accession>A0ABR0KN20</accession>
<gene>
    <name evidence="3" type="ORF">LTR24_000501</name>
</gene>
<evidence type="ECO:0000313" key="3">
    <source>
        <dbReference type="EMBL" id="KAK5101446.1"/>
    </source>
</evidence>
<protein>
    <submittedName>
        <fullName evidence="3">Uncharacterized protein</fullName>
    </submittedName>
</protein>
<dbReference type="SUPFAM" id="SSF51735">
    <property type="entry name" value="NAD(P)-binding Rossmann-fold domains"/>
    <property type="match status" value="1"/>
</dbReference>
<dbReference type="PANTHER" id="PTHR42760">
    <property type="entry name" value="SHORT-CHAIN DEHYDROGENASES/REDUCTASES FAMILY MEMBER"/>
    <property type="match status" value="1"/>
</dbReference>
<dbReference type="InterPro" id="IPR020904">
    <property type="entry name" value="Sc_DH/Rdtase_CS"/>
</dbReference>
<sequence>MPVIYTDLQDKIVLLTGVGQAPQEYDKEIWGNGAATAKVLAQSGAKIFGCDLDMASAELTKKCVEEQVKDARIDVVKADVTKRDEVVELVKKCMDTHGRIDVLVCNVGKSAPGGPAEMSDEVWQSQLDVNLTSVFLCTGQVLPIMEKQKSGSVILLSSVAGKGYAGRSHVGYSTTKSAIVSMAQTIGCRYAPLGIRANAVVPGLIHTPLVARLAFEYNNGDYEGIVKKRASEVPMGRMGTAFEVAQAIAFLSSQEASSYVTGSQLIVDGGITAAVHN</sequence>
<dbReference type="InterPro" id="IPR002347">
    <property type="entry name" value="SDR_fam"/>
</dbReference>
<keyword evidence="2" id="KW-0521">NADP</keyword>
<dbReference type="InterPro" id="IPR036291">
    <property type="entry name" value="NAD(P)-bd_dom_sf"/>
</dbReference>
<reference evidence="3 4" key="1">
    <citation type="submission" date="2023-08" db="EMBL/GenBank/DDBJ databases">
        <title>Black Yeasts Isolated from many extreme environments.</title>
        <authorList>
            <person name="Coleine C."/>
            <person name="Stajich J.E."/>
            <person name="Selbmann L."/>
        </authorList>
    </citation>
    <scope>NUCLEOTIDE SEQUENCE [LARGE SCALE GENOMIC DNA]</scope>
    <source>
        <strain evidence="3 4">CCFEE 5885</strain>
    </source>
</reference>
<dbReference type="PROSITE" id="PS00061">
    <property type="entry name" value="ADH_SHORT"/>
    <property type="match status" value="1"/>
</dbReference>